<reference evidence="3" key="1">
    <citation type="submission" date="2021-02" db="EMBL/GenBank/DDBJ databases">
        <authorList>
            <person name="Nowell W R."/>
        </authorList>
    </citation>
    <scope>NUCLEOTIDE SEQUENCE</scope>
</reference>
<feature type="compositionally biased region" description="Polar residues" evidence="1">
    <location>
        <begin position="255"/>
        <end position="266"/>
    </location>
</feature>
<sequence>MSVTPGLGAFNKDKVANKFGIQLKNKDSNKQSQQPLTSSSEKKTVNTETSTITESKTVSDFRTKNESNGLKTKKNICRQSPSSKTPEPIRKSLENSIRSKSSLELVSTSTNNERRNSLHANVNHSKSLILVKSNESINCISPCLSSSSSNILLSPKPSTTMKRSSLILIDRDILLEPSLTERTSITKTTTTTTTTTKRTVSPKASVNQLNISKSMTKTDAEIEHQKYQPLYKRQLSKTLDNPTSMTNKNKHQNEHTTISSNTMLKR</sequence>
<dbReference type="AlphaFoldDB" id="A0A819C6X1"/>
<accession>A0A819C6X1</accession>
<evidence type="ECO:0000256" key="1">
    <source>
        <dbReference type="SAM" id="MobiDB-lite"/>
    </source>
</evidence>
<proteinExistence type="predicted"/>
<dbReference type="Proteomes" id="UP000663887">
    <property type="component" value="Unassembled WGS sequence"/>
</dbReference>
<dbReference type="Proteomes" id="UP000663842">
    <property type="component" value="Unassembled WGS sequence"/>
</dbReference>
<feature type="region of interest" description="Disordered" evidence="1">
    <location>
        <begin position="237"/>
        <end position="266"/>
    </location>
</feature>
<feature type="compositionally biased region" description="Polar residues" evidence="1">
    <location>
        <begin position="30"/>
        <end position="39"/>
    </location>
</feature>
<feature type="compositionally biased region" description="Polar residues" evidence="1">
    <location>
        <begin position="94"/>
        <end position="103"/>
    </location>
</feature>
<dbReference type="EMBL" id="CAJNRG010011106">
    <property type="protein sequence ID" value="CAF2129281.1"/>
    <property type="molecule type" value="Genomic_DNA"/>
</dbReference>
<name>A0A819C6X1_9BILA</name>
<evidence type="ECO:0000313" key="4">
    <source>
        <dbReference type="Proteomes" id="UP000663842"/>
    </source>
</evidence>
<comment type="caution">
    <text evidence="3">The sequence shown here is derived from an EMBL/GenBank/DDBJ whole genome shotgun (WGS) entry which is preliminary data.</text>
</comment>
<evidence type="ECO:0000313" key="3">
    <source>
        <dbReference type="EMBL" id="CAF3802939.1"/>
    </source>
</evidence>
<protein>
    <submittedName>
        <fullName evidence="3">Uncharacterized protein</fullName>
    </submittedName>
</protein>
<dbReference type="EMBL" id="CAJOBF010000350">
    <property type="protein sequence ID" value="CAF3802939.1"/>
    <property type="molecule type" value="Genomic_DNA"/>
</dbReference>
<gene>
    <name evidence="3" type="ORF">UXM345_LOCUS4920</name>
    <name evidence="2" type="ORF">XDN619_LOCUS24425</name>
</gene>
<organism evidence="3 4">
    <name type="scientific">Rotaria magnacalcarata</name>
    <dbReference type="NCBI Taxonomy" id="392030"/>
    <lineage>
        <taxon>Eukaryota</taxon>
        <taxon>Metazoa</taxon>
        <taxon>Spiralia</taxon>
        <taxon>Gnathifera</taxon>
        <taxon>Rotifera</taxon>
        <taxon>Eurotatoria</taxon>
        <taxon>Bdelloidea</taxon>
        <taxon>Philodinida</taxon>
        <taxon>Philodinidae</taxon>
        <taxon>Rotaria</taxon>
    </lineage>
</organism>
<feature type="region of interest" description="Disordered" evidence="1">
    <location>
        <begin position="21"/>
        <end position="103"/>
    </location>
</feature>
<evidence type="ECO:0000313" key="2">
    <source>
        <dbReference type="EMBL" id="CAF2129281.1"/>
    </source>
</evidence>
<feature type="compositionally biased region" description="Polar residues" evidence="1">
    <location>
        <begin position="46"/>
        <end position="56"/>
    </location>
</feature>
<feature type="compositionally biased region" description="Polar residues" evidence="1">
    <location>
        <begin position="237"/>
        <end position="247"/>
    </location>
</feature>